<feature type="domain" description="Fe/B12 periplasmic-binding" evidence="5">
    <location>
        <begin position="133"/>
        <end position="399"/>
    </location>
</feature>
<dbReference type="InterPro" id="IPR051313">
    <property type="entry name" value="Bact_iron-sidero_bind"/>
</dbReference>
<proteinExistence type="inferred from homology"/>
<dbReference type="HOGENOM" id="CLU_688163_0_0_14"/>
<name>A9NGT5_ACHLI</name>
<evidence type="ECO:0000256" key="2">
    <source>
        <dbReference type="ARBA" id="ARBA00008814"/>
    </source>
</evidence>
<dbReference type="STRING" id="441768.ACL_0955"/>
<dbReference type="AlphaFoldDB" id="A9NGT5"/>
<dbReference type="Pfam" id="PF09479">
    <property type="entry name" value="Flg_new"/>
    <property type="match status" value="1"/>
</dbReference>
<evidence type="ECO:0000259" key="5">
    <source>
        <dbReference type="PROSITE" id="PS50983"/>
    </source>
</evidence>
<reference evidence="6 7" key="1">
    <citation type="journal article" date="2011" name="J. Bacteriol.">
        <title>Complete genome and proteome of Acholeplasma laidlawii.</title>
        <authorList>
            <person name="Lazarev V.N."/>
            <person name="Levitskii S.A."/>
            <person name="Basovskii Y.I."/>
            <person name="Chukin M.M."/>
            <person name="Akopian T.A."/>
            <person name="Vereshchagin V.V."/>
            <person name="Kostrjukova E.S."/>
            <person name="Kovaleva G.Y."/>
            <person name="Kazanov M.D."/>
            <person name="Malko D.B."/>
            <person name="Vitreschak A.G."/>
            <person name="Sernova N.V."/>
            <person name="Gelfand M.S."/>
            <person name="Demina I.A."/>
            <person name="Serebryakova M.V."/>
            <person name="Galyamina M.A."/>
            <person name="Vtyurin N.N."/>
            <person name="Rogov S.I."/>
            <person name="Alexeev D.G."/>
            <person name="Ladygina V.G."/>
            <person name="Govorun V.M."/>
        </authorList>
    </citation>
    <scope>NUCLEOTIDE SEQUENCE [LARGE SCALE GENOMIC DNA]</scope>
    <source>
        <strain evidence="6 7">PG-8A</strain>
    </source>
</reference>
<dbReference type="GeneID" id="41339103"/>
<evidence type="ECO:0000313" key="7">
    <source>
        <dbReference type="Proteomes" id="UP000008558"/>
    </source>
</evidence>
<comment type="subcellular location">
    <subcellularLocation>
        <location evidence="1">Cell envelope</location>
    </subcellularLocation>
</comment>
<dbReference type="PROSITE" id="PS51257">
    <property type="entry name" value="PROKAR_LIPOPROTEIN"/>
    <property type="match status" value="1"/>
</dbReference>
<protein>
    <submittedName>
        <fullName evidence="6">ABC-type transport system, substrate-binding component</fullName>
    </submittedName>
</protein>
<dbReference type="InterPro" id="IPR002491">
    <property type="entry name" value="ABC_transptr_periplasmic_BD"/>
</dbReference>
<dbReference type="PANTHER" id="PTHR30532:SF28">
    <property type="entry name" value="PETROBACTIN-BINDING PROTEIN YCLQ"/>
    <property type="match status" value="1"/>
</dbReference>
<dbReference type="KEGG" id="acl:ACL_0955"/>
<dbReference type="PROSITE" id="PS50983">
    <property type="entry name" value="FE_B12_PBP"/>
    <property type="match status" value="1"/>
</dbReference>
<keyword evidence="4" id="KW-0732">Signal</keyword>
<dbReference type="GO" id="GO:1901678">
    <property type="term" value="P:iron coordination entity transport"/>
    <property type="evidence" value="ECO:0007669"/>
    <property type="project" value="UniProtKB-ARBA"/>
</dbReference>
<accession>A9NGT5</accession>
<gene>
    <name evidence="6" type="ordered locus">ACL_0955</name>
</gene>
<dbReference type="eggNOG" id="COG4607">
    <property type="taxonomic scope" value="Bacteria"/>
</dbReference>
<dbReference type="PANTHER" id="PTHR30532">
    <property type="entry name" value="IRON III DICITRATE-BINDING PERIPLASMIC PROTEIN"/>
    <property type="match status" value="1"/>
</dbReference>
<evidence type="ECO:0000256" key="3">
    <source>
        <dbReference type="ARBA" id="ARBA00022448"/>
    </source>
</evidence>
<dbReference type="InterPro" id="IPR013378">
    <property type="entry name" value="InlB-like_B-rpt"/>
</dbReference>
<evidence type="ECO:0000256" key="1">
    <source>
        <dbReference type="ARBA" id="ARBA00004196"/>
    </source>
</evidence>
<dbReference type="SUPFAM" id="SSF53807">
    <property type="entry name" value="Helical backbone' metal receptor"/>
    <property type="match status" value="1"/>
</dbReference>
<dbReference type="Gene3D" id="3.40.50.1980">
    <property type="entry name" value="Nitrogenase molybdenum iron protein domain"/>
    <property type="match status" value="2"/>
</dbReference>
<dbReference type="InterPro" id="IPR042229">
    <property type="entry name" value="Listeria/Bacterioides_rpt_sf"/>
</dbReference>
<evidence type="ECO:0000256" key="4">
    <source>
        <dbReference type="ARBA" id="ARBA00022729"/>
    </source>
</evidence>
<keyword evidence="7" id="KW-1185">Reference proteome</keyword>
<dbReference type="RefSeq" id="WP_012242896.1">
    <property type="nucleotide sequence ID" value="NC_010163.1"/>
</dbReference>
<keyword evidence="3" id="KW-0813">Transport</keyword>
<dbReference type="GO" id="GO:0030288">
    <property type="term" value="C:outer membrane-bounded periplasmic space"/>
    <property type="evidence" value="ECO:0007669"/>
    <property type="project" value="TreeGrafter"/>
</dbReference>
<dbReference type="Gene3D" id="2.60.40.4270">
    <property type="entry name" value="Listeria-Bacteroides repeat domain"/>
    <property type="match status" value="1"/>
</dbReference>
<dbReference type="EMBL" id="CP000896">
    <property type="protein sequence ID" value="ABX81565.1"/>
    <property type="molecule type" value="Genomic_DNA"/>
</dbReference>
<evidence type="ECO:0000313" key="6">
    <source>
        <dbReference type="EMBL" id="ABX81565.1"/>
    </source>
</evidence>
<dbReference type="Pfam" id="PF01497">
    <property type="entry name" value="Peripla_BP_2"/>
    <property type="match status" value="1"/>
</dbReference>
<dbReference type="Proteomes" id="UP000008558">
    <property type="component" value="Chromosome"/>
</dbReference>
<organism evidence="6 7">
    <name type="scientific">Acholeplasma laidlawii (strain PG-8A)</name>
    <dbReference type="NCBI Taxonomy" id="441768"/>
    <lineage>
        <taxon>Bacteria</taxon>
        <taxon>Bacillati</taxon>
        <taxon>Mycoplasmatota</taxon>
        <taxon>Mollicutes</taxon>
        <taxon>Acholeplasmatales</taxon>
        <taxon>Acholeplasmataceae</taxon>
        <taxon>Acholeplasma</taxon>
    </lineage>
</organism>
<sequence>MKKLIINTLLIVMITILTACNPLSGGSGIKTIEFIDSGDTPIETYEVAYGSKLEAPDAPTYLDYEFDGWYEDSRYTKPWNFDTHTVKKDTKLYAKWLTTITQTVSIQVGFNSSNEPVYEKQVTLSKVNVNPKVVVTFALEVVDIFQSVGFDKTGITFFGLPKSNLPASISAFESNKYPNTGTLFEPNYDTLDLMMPDLIILGGRSANLYTSLKQKYPNTDIIDVSNSTFSFGKLNEVMDTLKLVFPNISEELTNKQNLIDAKLSALQSKVNGQNALFLQVNGDQISVFGAGSRYGVIYNEFKFMPSDPGLQTLETHGNVVSFEYVSEVNPQIIFLMDRSAAIGSTGALDQIMNNALIKNTTAGKNSDIYVLDPISWYILPGGVESTLKMIEDIEQIFNK</sequence>
<comment type="similarity">
    <text evidence="2">Belongs to the bacterial solute-binding protein 8 family.</text>
</comment>
<dbReference type="OrthoDB" id="63946at2"/>